<dbReference type="EMBL" id="CP026604">
    <property type="protein sequence ID" value="AWB66567.1"/>
    <property type="molecule type" value="Genomic_DNA"/>
</dbReference>
<proteinExistence type="predicted"/>
<name>A0A2S0VQS6_9ALTE</name>
<protein>
    <recommendedName>
        <fullName evidence="4">Superinfection immunity protein</fullName>
    </recommendedName>
</protein>
<gene>
    <name evidence="2" type="ORF">C2869_09045</name>
</gene>
<keyword evidence="1" id="KW-0812">Transmembrane</keyword>
<organism evidence="2 3">
    <name type="scientific">Saccharobesus litoralis</name>
    <dbReference type="NCBI Taxonomy" id="2172099"/>
    <lineage>
        <taxon>Bacteria</taxon>
        <taxon>Pseudomonadati</taxon>
        <taxon>Pseudomonadota</taxon>
        <taxon>Gammaproteobacteria</taxon>
        <taxon>Alteromonadales</taxon>
        <taxon>Alteromonadaceae</taxon>
        <taxon>Saccharobesus</taxon>
    </lineage>
</organism>
<dbReference type="AlphaFoldDB" id="A0A2S0VQS6"/>
<keyword evidence="1" id="KW-0472">Membrane</keyword>
<feature type="transmembrane region" description="Helical" evidence="1">
    <location>
        <begin position="38"/>
        <end position="58"/>
    </location>
</feature>
<sequence>MSSTTTDLLIYLLAIIIYLAPISLVINSKKCRGQEKNMWLLVTLLFSWLGWLLFISTVKSSKSVNKKR</sequence>
<keyword evidence="1" id="KW-1133">Transmembrane helix</keyword>
<feature type="transmembrane region" description="Helical" evidence="1">
    <location>
        <begin position="6"/>
        <end position="26"/>
    </location>
</feature>
<dbReference type="KEGG" id="cate:C2869_09045"/>
<evidence type="ECO:0008006" key="4">
    <source>
        <dbReference type="Google" id="ProtNLM"/>
    </source>
</evidence>
<accession>A0A2S0VQS6</accession>
<evidence type="ECO:0000313" key="2">
    <source>
        <dbReference type="EMBL" id="AWB66567.1"/>
    </source>
</evidence>
<reference evidence="2 3" key="1">
    <citation type="submission" date="2018-01" db="EMBL/GenBank/DDBJ databases">
        <title>Genome sequence of a Cantenovulum-like bacteria.</title>
        <authorList>
            <person name="Tan W.R."/>
            <person name="Lau N.-S."/>
            <person name="Go F."/>
            <person name="Amirul A.-A.A."/>
        </authorList>
    </citation>
    <scope>NUCLEOTIDE SEQUENCE [LARGE SCALE GENOMIC DNA]</scope>
    <source>
        <strain evidence="2 3">CCB-QB4</strain>
    </source>
</reference>
<dbReference type="Proteomes" id="UP000244441">
    <property type="component" value="Chromosome"/>
</dbReference>
<evidence type="ECO:0000313" key="3">
    <source>
        <dbReference type="Proteomes" id="UP000244441"/>
    </source>
</evidence>
<keyword evidence="3" id="KW-1185">Reference proteome</keyword>
<evidence type="ECO:0000256" key="1">
    <source>
        <dbReference type="SAM" id="Phobius"/>
    </source>
</evidence>